<keyword evidence="8" id="KW-0175">Coiled coil</keyword>
<evidence type="ECO:0000256" key="8">
    <source>
        <dbReference type="SAM" id="Coils"/>
    </source>
</evidence>
<dbReference type="PANTHER" id="PTHR30026:SF20">
    <property type="entry name" value="OUTER MEMBRANE PROTEIN TOLC"/>
    <property type="match status" value="1"/>
</dbReference>
<comment type="similarity">
    <text evidence="2">Belongs to the outer membrane factor (OMF) (TC 1.B.17) family.</text>
</comment>
<dbReference type="Proteomes" id="UP000056750">
    <property type="component" value="Plasmid pASTE61-200"/>
</dbReference>
<feature type="chain" id="PRO_5045432095" evidence="9">
    <location>
        <begin position="23"/>
        <end position="452"/>
    </location>
</feature>
<evidence type="ECO:0000256" key="1">
    <source>
        <dbReference type="ARBA" id="ARBA00004442"/>
    </source>
</evidence>
<feature type="coiled-coil region" evidence="8">
    <location>
        <begin position="404"/>
        <end position="431"/>
    </location>
</feature>
<dbReference type="InterPro" id="IPR003423">
    <property type="entry name" value="OMP_efflux"/>
</dbReference>
<keyword evidence="11" id="KW-1185">Reference proteome</keyword>
<geneLocation type="plasmid" evidence="10 11">
    <name>pASTE61-200</name>
</geneLocation>
<evidence type="ECO:0000256" key="3">
    <source>
        <dbReference type="ARBA" id="ARBA00022448"/>
    </source>
</evidence>
<evidence type="ECO:0000256" key="6">
    <source>
        <dbReference type="ARBA" id="ARBA00023136"/>
    </source>
</evidence>
<evidence type="ECO:0000256" key="5">
    <source>
        <dbReference type="ARBA" id="ARBA00022692"/>
    </source>
</evidence>
<comment type="subcellular location">
    <subcellularLocation>
        <location evidence="1">Cell outer membrane</location>
    </subcellularLocation>
</comment>
<evidence type="ECO:0000256" key="4">
    <source>
        <dbReference type="ARBA" id="ARBA00022452"/>
    </source>
</evidence>
<gene>
    <name evidence="10" type="ORF">AVL57_00545</name>
</gene>
<keyword evidence="7" id="KW-0998">Cell outer membrane</keyword>
<evidence type="ECO:0000313" key="11">
    <source>
        <dbReference type="Proteomes" id="UP000056750"/>
    </source>
</evidence>
<keyword evidence="4" id="KW-1134">Transmembrane beta strand</keyword>
<feature type="coiled-coil region" evidence="8">
    <location>
        <begin position="181"/>
        <end position="208"/>
    </location>
</feature>
<name>A0ABM5YPX4_9ALTE</name>
<dbReference type="EMBL" id="CP013927">
    <property type="protein sequence ID" value="AMJ76669.1"/>
    <property type="molecule type" value="Genomic_DNA"/>
</dbReference>
<dbReference type="RefSeq" id="WP_061093710.1">
    <property type="nucleotide sequence ID" value="NZ_CP013927.1"/>
</dbReference>
<dbReference type="InterPro" id="IPR051906">
    <property type="entry name" value="TolC-like"/>
</dbReference>
<reference evidence="10 11" key="1">
    <citation type="submission" date="2015-12" db="EMBL/GenBank/DDBJ databases">
        <title>Intraspecies pangenome expansion in the marine bacterium Alteromonas.</title>
        <authorList>
            <person name="Lopez-Perez M."/>
            <person name="Rodriguez-Valera F."/>
        </authorList>
    </citation>
    <scope>NUCLEOTIDE SEQUENCE [LARGE SCALE GENOMIC DNA]</scope>
    <source>
        <strain evidence="10 11">LMG 21861</strain>
        <plasmid evidence="10 11">pASTE61-200</plasmid>
    </source>
</reference>
<keyword evidence="6" id="KW-0472">Membrane</keyword>
<organism evidence="10 11">
    <name type="scientific">Alteromonas stellipolaris</name>
    <dbReference type="NCBI Taxonomy" id="233316"/>
    <lineage>
        <taxon>Bacteria</taxon>
        <taxon>Pseudomonadati</taxon>
        <taxon>Pseudomonadota</taxon>
        <taxon>Gammaproteobacteria</taxon>
        <taxon>Alteromonadales</taxon>
        <taxon>Alteromonadaceae</taxon>
        <taxon>Alteromonas/Salinimonas group</taxon>
        <taxon>Alteromonas</taxon>
    </lineage>
</organism>
<sequence>MKPFITLMSIATFILVAAHAVAADSSILTLEEAITAAVKQDPWLKGSEYSEEAIMANSVAASSLPDPVMSIGLANLPTDGFAFDQEPMTQLKAGVSQMFSRGDSLDIRRKQLQELAKQHPIMRQDRIAKTTLTVSMKWLEIFRAQQTIALIEQDRALFEQLGEIAQASYSSAVGKVRQQDIVRAQLELTRLEDRLTKLHSQKEQATAELLEWLLDDQTWFTNTQRYQQHVDLPAKAPTIPRLYLNATKELENGNIHILAELLNNHPAVLAIEQKIEASNTGIDLAKQQYKPQWGVNASYAYREDDQLGRSRPDFISVGVTFDVPLFTGNKQDQEVSAAISQTEAIKTEKRLALRSLLSQLQSAYAAHRRLQQREALYQTDILIQMSDQAEASLTAYTNDDGDFAEVVRARIADLNARIDALNIDVDLLKSQSQLNYFFSDEPSIANTRFGEK</sequence>
<evidence type="ECO:0000256" key="7">
    <source>
        <dbReference type="ARBA" id="ARBA00023237"/>
    </source>
</evidence>
<keyword evidence="3" id="KW-0813">Transport</keyword>
<evidence type="ECO:0000256" key="2">
    <source>
        <dbReference type="ARBA" id="ARBA00007613"/>
    </source>
</evidence>
<evidence type="ECO:0000256" key="9">
    <source>
        <dbReference type="SAM" id="SignalP"/>
    </source>
</evidence>
<proteinExistence type="inferred from homology"/>
<accession>A0ABM5YPX4</accession>
<keyword evidence="9" id="KW-0732">Signal</keyword>
<dbReference type="PANTHER" id="PTHR30026">
    <property type="entry name" value="OUTER MEMBRANE PROTEIN TOLC"/>
    <property type="match status" value="1"/>
</dbReference>
<keyword evidence="10" id="KW-0614">Plasmid</keyword>
<feature type="signal peptide" evidence="9">
    <location>
        <begin position="1"/>
        <end position="22"/>
    </location>
</feature>
<evidence type="ECO:0000313" key="10">
    <source>
        <dbReference type="EMBL" id="AMJ76669.1"/>
    </source>
</evidence>
<dbReference type="Gene3D" id="1.20.1600.10">
    <property type="entry name" value="Outer membrane efflux proteins (OEP)"/>
    <property type="match status" value="1"/>
</dbReference>
<protein>
    <submittedName>
        <fullName evidence="10">Transporter</fullName>
    </submittedName>
</protein>
<keyword evidence="5" id="KW-0812">Transmembrane</keyword>
<dbReference type="Pfam" id="PF02321">
    <property type="entry name" value="OEP"/>
    <property type="match status" value="1"/>
</dbReference>
<dbReference type="SUPFAM" id="SSF56954">
    <property type="entry name" value="Outer membrane efflux proteins (OEP)"/>
    <property type="match status" value="1"/>
</dbReference>